<feature type="transmembrane region" description="Helical" evidence="1">
    <location>
        <begin position="404"/>
        <end position="427"/>
    </location>
</feature>
<feature type="transmembrane region" description="Helical" evidence="1">
    <location>
        <begin position="42"/>
        <end position="60"/>
    </location>
</feature>
<dbReference type="RefSeq" id="WP_204695082.1">
    <property type="nucleotide sequence ID" value="NZ_JAFBEC010000001.1"/>
</dbReference>
<organism evidence="3 4">
    <name type="scientific">Geomicrobium sediminis</name>
    <dbReference type="NCBI Taxonomy" id="1347788"/>
    <lineage>
        <taxon>Bacteria</taxon>
        <taxon>Bacillati</taxon>
        <taxon>Bacillota</taxon>
        <taxon>Bacilli</taxon>
        <taxon>Bacillales</taxon>
        <taxon>Geomicrobium</taxon>
    </lineage>
</organism>
<dbReference type="PANTHER" id="PTHR43849:SF2">
    <property type="entry name" value="BLL3936 PROTEIN"/>
    <property type="match status" value="1"/>
</dbReference>
<dbReference type="PANTHER" id="PTHR43849">
    <property type="entry name" value="BLL3936 PROTEIN"/>
    <property type="match status" value="1"/>
</dbReference>
<name>A0ABS2P6I6_9BACL</name>
<dbReference type="Pfam" id="PF06808">
    <property type="entry name" value="DctM"/>
    <property type="match status" value="1"/>
</dbReference>
<keyword evidence="1" id="KW-1133">Transmembrane helix</keyword>
<feature type="transmembrane region" description="Helical" evidence="1">
    <location>
        <begin position="67"/>
        <end position="87"/>
    </location>
</feature>
<feature type="domain" description="TRAP C4-dicarboxylate transport system permease DctM subunit" evidence="2">
    <location>
        <begin position="112"/>
        <end position="550"/>
    </location>
</feature>
<feature type="transmembrane region" description="Helical" evidence="1">
    <location>
        <begin position="341"/>
        <end position="359"/>
    </location>
</feature>
<feature type="transmembrane region" description="Helical" evidence="1">
    <location>
        <begin position="582"/>
        <end position="598"/>
    </location>
</feature>
<feature type="transmembrane region" description="Helical" evidence="1">
    <location>
        <begin position="526"/>
        <end position="547"/>
    </location>
</feature>
<evidence type="ECO:0000256" key="1">
    <source>
        <dbReference type="SAM" id="Phobius"/>
    </source>
</evidence>
<reference evidence="3 4" key="1">
    <citation type="submission" date="2021-01" db="EMBL/GenBank/DDBJ databases">
        <title>Genomic Encyclopedia of Type Strains, Phase IV (KMG-IV): sequencing the most valuable type-strain genomes for metagenomic binning, comparative biology and taxonomic classification.</title>
        <authorList>
            <person name="Goeker M."/>
        </authorList>
    </citation>
    <scope>NUCLEOTIDE SEQUENCE [LARGE SCALE GENOMIC DNA]</scope>
    <source>
        <strain evidence="3 4">DSM 25540</strain>
    </source>
</reference>
<feature type="transmembrane region" description="Helical" evidence="1">
    <location>
        <begin position="277"/>
        <end position="294"/>
    </location>
</feature>
<gene>
    <name evidence="3" type="ORF">JOD17_000008</name>
</gene>
<dbReference type="EMBL" id="JAFBEC010000001">
    <property type="protein sequence ID" value="MBM7630917.1"/>
    <property type="molecule type" value="Genomic_DNA"/>
</dbReference>
<dbReference type="Proteomes" id="UP000741863">
    <property type="component" value="Unassembled WGS sequence"/>
</dbReference>
<feature type="transmembrane region" description="Helical" evidence="1">
    <location>
        <begin position="439"/>
        <end position="456"/>
    </location>
</feature>
<accession>A0ABS2P6I6</accession>
<keyword evidence="1" id="KW-0812">Transmembrane</keyword>
<dbReference type="NCBIfam" id="TIGR02123">
    <property type="entry name" value="TRAP_fused"/>
    <property type="match status" value="1"/>
</dbReference>
<feature type="transmembrane region" description="Helical" evidence="1">
    <location>
        <begin position="7"/>
        <end position="30"/>
    </location>
</feature>
<proteinExistence type="predicted"/>
<evidence type="ECO:0000259" key="2">
    <source>
        <dbReference type="Pfam" id="PF06808"/>
    </source>
</evidence>
<feature type="transmembrane region" description="Helical" evidence="1">
    <location>
        <begin position="553"/>
        <end position="575"/>
    </location>
</feature>
<dbReference type="InterPro" id="IPR010656">
    <property type="entry name" value="DctM"/>
</dbReference>
<keyword evidence="1" id="KW-0472">Membrane</keyword>
<evidence type="ECO:0000313" key="4">
    <source>
        <dbReference type="Proteomes" id="UP000741863"/>
    </source>
</evidence>
<feature type="transmembrane region" description="Helical" evidence="1">
    <location>
        <begin position="365"/>
        <end position="383"/>
    </location>
</feature>
<keyword evidence="4" id="KW-1185">Reference proteome</keyword>
<feature type="transmembrane region" description="Helical" evidence="1">
    <location>
        <begin position="496"/>
        <end position="514"/>
    </location>
</feature>
<protein>
    <submittedName>
        <fullName evidence="3">TRAP transporter 4TM/12TM fusion protein</fullName>
    </submittedName>
</protein>
<feature type="transmembrane region" description="Helical" evidence="1">
    <location>
        <begin position="127"/>
        <end position="150"/>
    </location>
</feature>
<dbReference type="InterPro" id="IPR011853">
    <property type="entry name" value="TRAP_DctM-Dct_fused"/>
</dbReference>
<feature type="transmembrane region" description="Helical" evidence="1">
    <location>
        <begin position="170"/>
        <end position="194"/>
    </location>
</feature>
<comment type="caution">
    <text evidence="3">The sequence shown here is derived from an EMBL/GenBank/DDBJ whole genome shotgun (WGS) entry which is preliminary data.</text>
</comment>
<evidence type="ECO:0000313" key="3">
    <source>
        <dbReference type="EMBL" id="MBM7630917.1"/>
    </source>
</evidence>
<sequence length="636" mass="68363">MKRLTGTWVWVVIIATVIGILLTINQVFYLRFLGFAPLANEYLYYIIAIFMSISFLILPARKSDTKVRFYDITAFLLTVICALYLGFNAERIILEGWDWVAPVQATTAAIILWILVLEVLRRAGGKILFFICLTISLYPLVAHVIPIYFLQGHSFDFITLANNHLMSTNSVLGIPLSTIGSLVIGFMIFGVILTHTGGGEFFFKLAQSIFGRSRGGEAKVSVAGSAFFGMLSGSAISNTVTTGQLTIPAMKKAGYEPEYAAAIEATSSTGGTITPPIMGSAVFIMASFIGVAYLEIALAAIIPAILFFLAVFLQVDAYAAKRDLKGIHKSKLPKLVATLTNGWMYLLSILALILVLIFIRSEAQAPFYASALVLVLSFFSAQAKLTWQSFKTMIFDIGKVLGEIVSLIAGIGLIVGAFSATGVSFSFSRELVQMAGDNLLLLLIAGAVTSFILGMGMTVSASYIFLAIVLAPALAQVGVNVIAAHLFVLYWATASYITPPVALASFAASSIANSNPLRTSVVSTKLGIVTFFIPFFIVYQPALIWQGTFTESVVSIFAAVAGVVLISASLSGYLVGVGRVNLLIRIAFVIGGLLMLMPSTVVNLTTIAVTVILLIIYKMIKKQRFDQSGTVDVSNS</sequence>
<feature type="transmembrane region" description="Helical" evidence="1">
    <location>
        <begin position="300"/>
        <end position="320"/>
    </location>
</feature>
<feature type="transmembrane region" description="Helical" evidence="1">
    <location>
        <begin position="99"/>
        <end position="120"/>
    </location>
</feature>